<dbReference type="Pfam" id="PF00512">
    <property type="entry name" value="HisKA"/>
    <property type="match status" value="1"/>
</dbReference>
<comment type="catalytic activity">
    <reaction evidence="1">
        <text>ATP + protein L-histidine = ADP + protein N-phospho-L-histidine.</text>
        <dbReference type="EC" id="2.7.13.3"/>
    </reaction>
</comment>
<dbReference type="InterPro" id="IPR005467">
    <property type="entry name" value="His_kinase_dom"/>
</dbReference>
<dbReference type="OrthoDB" id="9792270at2"/>
<feature type="domain" description="PAS" evidence="9">
    <location>
        <begin position="12"/>
        <end position="56"/>
    </location>
</feature>
<protein>
    <recommendedName>
        <fullName evidence="2">histidine kinase</fullName>
        <ecNumber evidence="2">2.7.13.3</ecNumber>
    </recommendedName>
</protein>
<keyword evidence="4" id="KW-0808">Transferase</keyword>
<dbReference type="InterPro" id="IPR036890">
    <property type="entry name" value="HATPase_C_sf"/>
</dbReference>
<dbReference type="InterPro" id="IPR036097">
    <property type="entry name" value="HisK_dim/P_sf"/>
</dbReference>
<dbReference type="Gene3D" id="3.40.50.2300">
    <property type="match status" value="1"/>
</dbReference>
<dbReference type="InterPro" id="IPR003661">
    <property type="entry name" value="HisK_dim/P_dom"/>
</dbReference>
<dbReference type="SMART" id="SM00091">
    <property type="entry name" value="PAS"/>
    <property type="match status" value="1"/>
</dbReference>
<dbReference type="PROSITE" id="PS50110">
    <property type="entry name" value="RESPONSE_REGULATORY"/>
    <property type="match status" value="1"/>
</dbReference>
<dbReference type="NCBIfam" id="TIGR00229">
    <property type="entry name" value="sensory_box"/>
    <property type="match status" value="1"/>
</dbReference>
<dbReference type="PROSITE" id="PS50109">
    <property type="entry name" value="HIS_KIN"/>
    <property type="match status" value="1"/>
</dbReference>
<dbReference type="EMBL" id="RCZI01000001">
    <property type="protein sequence ID" value="TPG30220.1"/>
    <property type="molecule type" value="Genomic_DNA"/>
</dbReference>
<evidence type="ECO:0000256" key="3">
    <source>
        <dbReference type="ARBA" id="ARBA00022553"/>
    </source>
</evidence>
<dbReference type="Gene3D" id="1.10.287.130">
    <property type="match status" value="1"/>
</dbReference>
<dbReference type="SMART" id="SM00388">
    <property type="entry name" value="HisKA"/>
    <property type="match status" value="1"/>
</dbReference>
<dbReference type="SUPFAM" id="SSF47384">
    <property type="entry name" value="Homodimeric domain of signal transducing histidine kinase"/>
    <property type="match status" value="1"/>
</dbReference>
<name>A0A502E1D8_9BURK</name>
<dbReference type="InterPro" id="IPR003594">
    <property type="entry name" value="HATPase_dom"/>
</dbReference>
<dbReference type="SMART" id="SM00387">
    <property type="entry name" value="HATPase_c"/>
    <property type="match status" value="1"/>
</dbReference>
<evidence type="ECO:0000256" key="6">
    <source>
        <dbReference type="PROSITE-ProRule" id="PRU00169"/>
    </source>
</evidence>
<dbReference type="InterPro" id="IPR035965">
    <property type="entry name" value="PAS-like_dom_sf"/>
</dbReference>
<reference evidence="10 11" key="1">
    <citation type="journal article" date="2019" name="Environ. Microbiol.">
        <title>Species interactions and distinct microbial communities in high Arctic permafrost affected cryosols are associated with the CH4 and CO2 gas fluxes.</title>
        <authorList>
            <person name="Altshuler I."/>
            <person name="Hamel J."/>
            <person name="Turney S."/>
            <person name="Magnuson E."/>
            <person name="Levesque R."/>
            <person name="Greer C."/>
            <person name="Whyte L.G."/>
        </authorList>
    </citation>
    <scope>NUCLEOTIDE SEQUENCE [LARGE SCALE GENOMIC DNA]</scope>
    <source>
        <strain evidence="10 11">S06.C</strain>
    </source>
</reference>
<evidence type="ECO:0000256" key="5">
    <source>
        <dbReference type="ARBA" id="ARBA00022777"/>
    </source>
</evidence>
<sequence length="665" mass="69965">MQRIPLHPGFDDGQIFQSLFAAYPDALLVVDREGTIVLANPSALDLLGYAGDELIGLPVDALVPDAVRPRHAANRHAYAERPRARPMGTQTDLVAKRRDGSVVRVEIALSPLHGHGLPYVVAAIRDVGSYPRVQQALQRARYAEHLAQFGRLAVDARDPHTLLAAVPQMAAAALEIESAVVLLLDPHGLAFRIAAGVGLRGDEAVGDTVRNDAGTLAGRMAAEGRPVRGDDAGGGVALVVPLYDRGRTIGALGVRCSTPNRFGEDELRFLDSLASLLATLLQRGKSEEALNHSQRLESVGQLTGGIAHDFNNLLTVISGNLQVLEDLPACSGDPMVQQLVGAASRATRRGAELTGKLLAFSRRQMLEPTVIDAAALLGSLTDMLRRTLDQRIGIALDADEALCLADPVQLESALLNIAINARDAMPQGGTLAFACRNVGALPPELEAEAEPSAAGYVAITVADTGTGMSDAVQERAFEPFFTTKEVGRGTGLGLSTVYGFAKQSRGAIGLRSTLGVGTAITLYLPRVHDDDAIEPADGVRAGALPAGLRVLLVEDDAEVRQVAQNFLQSLACSVVPCADAEAALALLAVDADFGLVLTDIALGAGLRGTDLAMVLRQGRPSLPVLLMSGFSNELLGAAPGRPLLRKPYTRDELADAMVRALRAPG</sequence>
<feature type="domain" description="Response regulatory" evidence="8">
    <location>
        <begin position="549"/>
        <end position="661"/>
    </location>
</feature>
<dbReference type="SUPFAM" id="SSF55874">
    <property type="entry name" value="ATPase domain of HSP90 chaperone/DNA topoisomerase II/histidine kinase"/>
    <property type="match status" value="1"/>
</dbReference>
<keyword evidence="5" id="KW-0418">Kinase</keyword>
<dbReference type="SMART" id="SM00448">
    <property type="entry name" value="REC"/>
    <property type="match status" value="1"/>
</dbReference>
<dbReference type="InterPro" id="IPR003018">
    <property type="entry name" value="GAF"/>
</dbReference>
<dbReference type="CDD" id="cd00082">
    <property type="entry name" value="HisKA"/>
    <property type="match status" value="1"/>
</dbReference>
<feature type="domain" description="Histidine kinase" evidence="7">
    <location>
        <begin position="305"/>
        <end position="528"/>
    </location>
</feature>
<dbReference type="InterPro" id="IPR011006">
    <property type="entry name" value="CheY-like_superfamily"/>
</dbReference>
<dbReference type="Pfam" id="PF13426">
    <property type="entry name" value="PAS_9"/>
    <property type="match status" value="1"/>
</dbReference>
<dbReference type="SUPFAM" id="SSF55781">
    <property type="entry name" value="GAF domain-like"/>
    <property type="match status" value="1"/>
</dbReference>
<proteinExistence type="predicted"/>
<dbReference type="EC" id="2.7.13.3" evidence="2"/>
<accession>A0A502E1D8</accession>
<dbReference type="InterPro" id="IPR029016">
    <property type="entry name" value="GAF-like_dom_sf"/>
</dbReference>
<dbReference type="CDD" id="cd00130">
    <property type="entry name" value="PAS"/>
    <property type="match status" value="1"/>
</dbReference>
<comment type="caution">
    <text evidence="10">The sequence shown here is derived from an EMBL/GenBank/DDBJ whole genome shotgun (WGS) entry which is preliminary data.</text>
</comment>
<feature type="modified residue" description="4-aspartylphosphate" evidence="6">
    <location>
        <position position="599"/>
    </location>
</feature>
<dbReference type="GO" id="GO:0000155">
    <property type="term" value="F:phosphorelay sensor kinase activity"/>
    <property type="evidence" value="ECO:0007669"/>
    <property type="project" value="InterPro"/>
</dbReference>
<evidence type="ECO:0000256" key="1">
    <source>
        <dbReference type="ARBA" id="ARBA00000085"/>
    </source>
</evidence>
<dbReference type="Proteomes" id="UP000319212">
    <property type="component" value="Unassembled WGS sequence"/>
</dbReference>
<evidence type="ECO:0000259" key="7">
    <source>
        <dbReference type="PROSITE" id="PS50109"/>
    </source>
</evidence>
<dbReference type="InterPro" id="IPR004358">
    <property type="entry name" value="Sig_transdc_His_kin-like_C"/>
</dbReference>
<dbReference type="SUPFAM" id="SSF55785">
    <property type="entry name" value="PYP-like sensor domain (PAS domain)"/>
    <property type="match status" value="1"/>
</dbReference>
<dbReference type="Pfam" id="PF00072">
    <property type="entry name" value="Response_reg"/>
    <property type="match status" value="1"/>
</dbReference>
<keyword evidence="3 6" id="KW-0597">Phosphoprotein</keyword>
<dbReference type="PROSITE" id="PS50112">
    <property type="entry name" value="PAS"/>
    <property type="match status" value="1"/>
</dbReference>
<dbReference type="PRINTS" id="PR00344">
    <property type="entry name" value="BCTRLSENSOR"/>
</dbReference>
<dbReference type="Gene3D" id="3.30.450.20">
    <property type="entry name" value="PAS domain"/>
    <property type="match status" value="1"/>
</dbReference>
<dbReference type="PANTHER" id="PTHR43065">
    <property type="entry name" value="SENSOR HISTIDINE KINASE"/>
    <property type="match status" value="1"/>
</dbReference>
<dbReference type="PANTHER" id="PTHR43065:SF49">
    <property type="entry name" value="HISTIDINE KINASE"/>
    <property type="match status" value="1"/>
</dbReference>
<evidence type="ECO:0000256" key="2">
    <source>
        <dbReference type="ARBA" id="ARBA00012438"/>
    </source>
</evidence>
<evidence type="ECO:0000313" key="11">
    <source>
        <dbReference type="Proteomes" id="UP000319212"/>
    </source>
</evidence>
<evidence type="ECO:0000313" key="10">
    <source>
        <dbReference type="EMBL" id="TPG30220.1"/>
    </source>
</evidence>
<dbReference type="Pfam" id="PF02518">
    <property type="entry name" value="HATPase_c"/>
    <property type="match status" value="1"/>
</dbReference>
<evidence type="ECO:0000259" key="8">
    <source>
        <dbReference type="PROSITE" id="PS50110"/>
    </source>
</evidence>
<organism evidence="10 11">
    <name type="scientific">Variovorax guangxiensis</name>
    <dbReference type="NCBI Taxonomy" id="1775474"/>
    <lineage>
        <taxon>Bacteria</taxon>
        <taxon>Pseudomonadati</taxon>
        <taxon>Pseudomonadota</taxon>
        <taxon>Betaproteobacteria</taxon>
        <taxon>Burkholderiales</taxon>
        <taxon>Comamonadaceae</taxon>
        <taxon>Variovorax</taxon>
    </lineage>
</organism>
<gene>
    <name evidence="10" type="ORF">EAH82_01600</name>
</gene>
<dbReference type="SUPFAM" id="SSF52172">
    <property type="entry name" value="CheY-like"/>
    <property type="match status" value="1"/>
</dbReference>
<evidence type="ECO:0000256" key="4">
    <source>
        <dbReference type="ARBA" id="ARBA00022679"/>
    </source>
</evidence>
<dbReference type="Gene3D" id="3.30.450.40">
    <property type="match status" value="1"/>
</dbReference>
<dbReference type="InterPro" id="IPR000014">
    <property type="entry name" value="PAS"/>
</dbReference>
<dbReference type="InterPro" id="IPR001789">
    <property type="entry name" value="Sig_transdc_resp-reg_receiver"/>
</dbReference>
<evidence type="ECO:0000259" key="9">
    <source>
        <dbReference type="PROSITE" id="PS50112"/>
    </source>
</evidence>
<dbReference type="Gene3D" id="3.30.565.10">
    <property type="entry name" value="Histidine kinase-like ATPase, C-terminal domain"/>
    <property type="match status" value="1"/>
</dbReference>
<dbReference type="SMART" id="SM00065">
    <property type="entry name" value="GAF"/>
    <property type="match status" value="1"/>
</dbReference>
<dbReference type="AlphaFoldDB" id="A0A502E1D8"/>
<dbReference type="RefSeq" id="WP_140838107.1">
    <property type="nucleotide sequence ID" value="NZ_RCZI01000001.1"/>
</dbReference>
<dbReference type="Pfam" id="PF13492">
    <property type="entry name" value="GAF_3"/>
    <property type="match status" value="1"/>
</dbReference>